<dbReference type="Gene3D" id="3.40.50.720">
    <property type="entry name" value="NAD(P)-binding Rossmann-like Domain"/>
    <property type="match status" value="1"/>
</dbReference>
<evidence type="ECO:0000259" key="1">
    <source>
        <dbReference type="Pfam" id="PF01408"/>
    </source>
</evidence>
<keyword evidence="3" id="KW-1185">Reference proteome</keyword>
<proteinExistence type="predicted"/>
<name>A0ABS7BXF1_9BACL</name>
<protein>
    <submittedName>
        <fullName evidence="2">Gfo/Idh/MocA family oxidoreductase</fullName>
    </submittedName>
</protein>
<evidence type="ECO:0000313" key="2">
    <source>
        <dbReference type="EMBL" id="MBW7453328.1"/>
    </source>
</evidence>
<organism evidence="2 3">
    <name type="scientific">Paenibacillus sepulcri</name>
    <dbReference type="NCBI Taxonomy" id="359917"/>
    <lineage>
        <taxon>Bacteria</taxon>
        <taxon>Bacillati</taxon>
        <taxon>Bacillota</taxon>
        <taxon>Bacilli</taxon>
        <taxon>Bacillales</taxon>
        <taxon>Paenibacillaceae</taxon>
        <taxon>Paenibacillus</taxon>
    </lineage>
</organism>
<dbReference type="PANTHER" id="PTHR43377:SF1">
    <property type="entry name" value="BILIVERDIN REDUCTASE A"/>
    <property type="match status" value="1"/>
</dbReference>
<dbReference type="Pfam" id="PF01408">
    <property type="entry name" value="GFO_IDH_MocA"/>
    <property type="match status" value="1"/>
</dbReference>
<dbReference type="Proteomes" id="UP001519887">
    <property type="component" value="Unassembled WGS sequence"/>
</dbReference>
<dbReference type="SUPFAM" id="SSF51735">
    <property type="entry name" value="NAD(P)-binding Rossmann-fold domains"/>
    <property type="match status" value="1"/>
</dbReference>
<dbReference type="PANTHER" id="PTHR43377">
    <property type="entry name" value="BILIVERDIN REDUCTASE A"/>
    <property type="match status" value="1"/>
</dbReference>
<reference evidence="2 3" key="1">
    <citation type="submission" date="2021-07" db="EMBL/GenBank/DDBJ databases">
        <title>Paenibacillus radiodurans sp. nov., isolated from the southeastern edge of Tengger Desert.</title>
        <authorList>
            <person name="Zhang G."/>
        </authorList>
    </citation>
    <scope>NUCLEOTIDE SEQUENCE [LARGE SCALE GENOMIC DNA]</scope>
    <source>
        <strain evidence="2 3">CCM 7311</strain>
    </source>
</reference>
<dbReference type="EMBL" id="JAHZIK010000062">
    <property type="protein sequence ID" value="MBW7453328.1"/>
    <property type="molecule type" value="Genomic_DNA"/>
</dbReference>
<feature type="domain" description="Gfo/Idh/MocA-like oxidoreductase N-terminal" evidence="1">
    <location>
        <begin position="4"/>
        <end position="97"/>
    </location>
</feature>
<dbReference type="InterPro" id="IPR000683">
    <property type="entry name" value="Gfo/Idh/MocA-like_OxRdtase_N"/>
</dbReference>
<evidence type="ECO:0000313" key="3">
    <source>
        <dbReference type="Proteomes" id="UP001519887"/>
    </source>
</evidence>
<gene>
    <name evidence="2" type="ORF">K0U00_04675</name>
</gene>
<dbReference type="InterPro" id="IPR036291">
    <property type="entry name" value="NAD(P)-bd_dom_sf"/>
</dbReference>
<feature type="non-terminal residue" evidence="2">
    <location>
        <position position="97"/>
    </location>
</feature>
<comment type="caution">
    <text evidence="2">The sequence shown here is derived from an EMBL/GenBank/DDBJ whole genome shotgun (WGS) entry which is preliminary data.</text>
</comment>
<sequence length="97" mass="10673">MSKVRVGIIGTGGIAGWHARQLLQLPEVQITALADTSEVNRNAFVEKYGLQDAGLFSDYEEMLEQAELDAVVICSPHTLHFQQANDVLNKGLHVLIE</sequence>
<dbReference type="InterPro" id="IPR051450">
    <property type="entry name" value="Gfo/Idh/MocA_Oxidoreductases"/>
</dbReference>
<accession>A0ABS7BXF1</accession>